<comment type="caution">
    <text evidence="1">The sequence shown here is derived from an EMBL/GenBank/DDBJ whole genome shotgun (WGS) entry which is preliminary data.</text>
</comment>
<name>A0A0F9A3Y2_9ZZZZ</name>
<organism evidence="1">
    <name type="scientific">marine sediment metagenome</name>
    <dbReference type="NCBI Taxonomy" id="412755"/>
    <lineage>
        <taxon>unclassified sequences</taxon>
        <taxon>metagenomes</taxon>
        <taxon>ecological metagenomes</taxon>
    </lineage>
</organism>
<evidence type="ECO:0000313" key="1">
    <source>
        <dbReference type="EMBL" id="KKK66861.1"/>
    </source>
</evidence>
<protein>
    <submittedName>
        <fullName evidence="1">Uncharacterized protein</fullName>
    </submittedName>
</protein>
<gene>
    <name evidence="1" type="ORF">LCGC14_2959850</name>
</gene>
<proteinExistence type="predicted"/>
<feature type="non-terminal residue" evidence="1">
    <location>
        <position position="1"/>
    </location>
</feature>
<dbReference type="AlphaFoldDB" id="A0A0F9A3Y2"/>
<dbReference type="EMBL" id="LAZR01059880">
    <property type="protein sequence ID" value="KKK66861.1"/>
    <property type="molecule type" value="Genomic_DNA"/>
</dbReference>
<accession>A0A0F9A3Y2</accession>
<reference evidence="1" key="1">
    <citation type="journal article" date="2015" name="Nature">
        <title>Complex archaea that bridge the gap between prokaryotes and eukaryotes.</title>
        <authorList>
            <person name="Spang A."/>
            <person name="Saw J.H."/>
            <person name="Jorgensen S.L."/>
            <person name="Zaremba-Niedzwiedzka K."/>
            <person name="Martijn J."/>
            <person name="Lind A.E."/>
            <person name="van Eijk R."/>
            <person name="Schleper C."/>
            <person name="Guy L."/>
            <person name="Ettema T.J."/>
        </authorList>
    </citation>
    <scope>NUCLEOTIDE SEQUENCE</scope>
</reference>
<sequence>YLHIWSNYDIRIGDPWVVPGGGFTLNSACWASGLNFHGVGAAVKGSAYYGVALISPVHFISAAHTHINTGTTVYFILPDGSVHTATVATDSLQVDTEDIDVGLLSAAVPAGIPFYSVLPEDYDDHLTLDPTDLTDTNSDGADYPTYPTVAQADGLSGKPAIMMEQERRACVGRIVRSAELSSVLVYGTGDPKYPDRDDYWIELVGGDSGWPTFLLLDGELVLLGAHVSAIVDRHLAFNADVVNAHMTTLHGSAEYQLTQAGLGTATQIIRRISSSSESVVRV</sequence>